<proteinExistence type="predicted"/>
<sequence>MSQIVEPERLNQLKNIIRSLYLVKGHPLEGPNGVIELMAKQHGFRATKAQYEKLLADCRKKRSNKDWKVVGQKIEKRKRQGKKSDVYLDKHLIPSKKVQKEISRHGFMTIEEQIQAKNGTDATLSFSVLYLRRFDQRLPHKPLLGSKS</sequence>
<organism evidence="2 3">
    <name type="scientific">Mollisia scopiformis</name>
    <name type="common">Conifer needle endophyte fungus</name>
    <name type="synonym">Phialocephala scopiformis</name>
    <dbReference type="NCBI Taxonomy" id="149040"/>
    <lineage>
        <taxon>Eukaryota</taxon>
        <taxon>Fungi</taxon>
        <taxon>Dikarya</taxon>
        <taxon>Ascomycota</taxon>
        <taxon>Pezizomycotina</taxon>
        <taxon>Leotiomycetes</taxon>
        <taxon>Helotiales</taxon>
        <taxon>Mollisiaceae</taxon>
        <taxon>Mollisia</taxon>
    </lineage>
</organism>
<evidence type="ECO:0000313" key="2">
    <source>
        <dbReference type="EMBL" id="KUJ19537.1"/>
    </source>
</evidence>
<feature type="domain" description="Clr5" evidence="1">
    <location>
        <begin position="7"/>
        <end position="54"/>
    </location>
</feature>
<dbReference type="AlphaFoldDB" id="A0A194XIE2"/>
<accession>A0A194XIE2</accession>
<dbReference type="Proteomes" id="UP000070700">
    <property type="component" value="Unassembled WGS sequence"/>
</dbReference>
<dbReference type="GeneID" id="28824416"/>
<dbReference type="InParanoid" id="A0A194XIE2"/>
<reference evidence="2 3" key="1">
    <citation type="submission" date="2015-10" db="EMBL/GenBank/DDBJ databases">
        <title>Full genome of DAOMC 229536 Phialocephala scopiformis, a fungal endophyte of spruce producing the potent anti-insectan compound rugulosin.</title>
        <authorList>
            <consortium name="DOE Joint Genome Institute"/>
            <person name="Walker A.K."/>
            <person name="Frasz S.L."/>
            <person name="Seifert K.A."/>
            <person name="Miller J.D."/>
            <person name="Mondo S.J."/>
            <person name="Labutti K."/>
            <person name="Lipzen A."/>
            <person name="Dockter R."/>
            <person name="Kennedy M."/>
            <person name="Grigoriev I.V."/>
            <person name="Spatafora J.W."/>
        </authorList>
    </citation>
    <scope>NUCLEOTIDE SEQUENCE [LARGE SCALE GENOMIC DNA]</scope>
    <source>
        <strain evidence="2 3">CBS 120377</strain>
    </source>
</reference>
<keyword evidence="3" id="KW-1185">Reference proteome</keyword>
<gene>
    <name evidence="2" type="ORF">LY89DRAFT_683361</name>
</gene>
<dbReference type="RefSeq" id="XP_018073892.1">
    <property type="nucleotide sequence ID" value="XM_018214690.1"/>
</dbReference>
<dbReference type="KEGG" id="psco:LY89DRAFT_683361"/>
<evidence type="ECO:0000259" key="1">
    <source>
        <dbReference type="Pfam" id="PF14420"/>
    </source>
</evidence>
<name>A0A194XIE2_MOLSC</name>
<dbReference type="EMBL" id="KQ947411">
    <property type="protein sequence ID" value="KUJ19537.1"/>
    <property type="molecule type" value="Genomic_DNA"/>
</dbReference>
<dbReference type="InterPro" id="IPR025676">
    <property type="entry name" value="Clr5_dom"/>
</dbReference>
<protein>
    <recommendedName>
        <fullName evidence="1">Clr5 domain-containing protein</fullName>
    </recommendedName>
</protein>
<evidence type="ECO:0000313" key="3">
    <source>
        <dbReference type="Proteomes" id="UP000070700"/>
    </source>
</evidence>
<dbReference type="Pfam" id="PF14420">
    <property type="entry name" value="Clr5"/>
    <property type="match status" value="1"/>
</dbReference>
<dbReference type="OrthoDB" id="3563782at2759"/>